<sequence length="174" mass="19687">MKAKFIKAVESGDLVSVRLFISNELMLDPRGKSFSEMKNFAESKFSNLYDVDDAKSYTSTETEWNEKLLFSIKNDLDNNFSKEKLAIYENVAKYVLKDKADQLNREETSCSQRKYSENVDRNQKRNNKKLYMGITVGSAAVAVTGLCFSRVVLASFGFAGVIIGGILLYNDTRK</sequence>
<gene>
    <name evidence="2" type="ORF">HXN26_09405</name>
</gene>
<reference evidence="2" key="1">
    <citation type="submission" date="2020-04" db="EMBL/GenBank/DDBJ databases">
        <title>Deep metagenomics examines the oral microbiome during advanced dental caries in children, revealing novel taxa and co-occurrences with host molecules.</title>
        <authorList>
            <person name="Baker J.L."/>
            <person name="Morton J.T."/>
            <person name="Dinis M."/>
            <person name="Alvarez R."/>
            <person name="Tran N.C."/>
            <person name="Knight R."/>
            <person name="Edlund A."/>
        </authorList>
    </citation>
    <scope>NUCLEOTIDE SEQUENCE</scope>
    <source>
        <strain evidence="2">JCVI_44_bin.5</strain>
    </source>
</reference>
<name>A0A930N0E6_9BACT</name>
<dbReference type="RefSeq" id="WP_273160920.1">
    <property type="nucleotide sequence ID" value="NZ_JABZSJ010000062.1"/>
</dbReference>
<organism evidence="2 3">
    <name type="scientific">Prevotella aurantiaca</name>
    <dbReference type="NCBI Taxonomy" id="596085"/>
    <lineage>
        <taxon>Bacteria</taxon>
        <taxon>Pseudomonadati</taxon>
        <taxon>Bacteroidota</taxon>
        <taxon>Bacteroidia</taxon>
        <taxon>Bacteroidales</taxon>
        <taxon>Prevotellaceae</taxon>
        <taxon>Prevotella</taxon>
    </lineage>
</organism>
<evidence type="ECO:0000313" key="3">
    <source>
        <dbReference type="Proteomes" id="UP000771736"/>
    </source>
</evidence>
<dbReference type="EMBL" id="JABZSJ010000062">
    <property type="protein sequence ID" value="MBF1385046.1"/>
    <property type="molecule type" value="Genomic_DNA"/>
</dbReference>
<protein>
    <submittedName>
        <fullName evidence="2">Uncharacterized protein</fullName>
    </submittedName>
</protein>
<dbReference type="Proteomes" id="UP000771736">
    <property type="component" value="Unassembled WGS sequence"/>
</dbReference>
<feature type="transmembrane region" description="Helical" evidence="1">
    <location>
        <begin position="152"/>
        <end position="169"/>
    </location>
</feature>
<accession>A0A930N0E6</accession>
<evidence type="ECO:0000256" key="1">
    <source>
        <dbReference type="SAM" id="Phobius"/>
    </source>
</evidence>
<keyword evidence="1" id="KW-0472">Membrane</keyword>
<dbReference type="AlphaFoldDB" id="A0A930N0E6"/>
<evidence type="ECO:0000313" key="2">
    <source>
        <dbReference type="EMBL" id="MBF1385046.1"/>
    </source>
</evidence>
<comment type="caution">
    <text evidence="2">The sequence shown here is derived from an EMBL/GenBank/DDBJ whole genome shotgun (WGS) entry which is preliminary data.</text>
</comment>
<keyword evidence="1" id="KW-1133">Transmembrane helix</keyword>
<keyword evidence="1" id="KW-0812">Transmembrane</keyword>
<proteinExistence type="predicted"/>
<feature type="transmembrane region" description="Helical" evidence="1">
    <location>
        <begin position="130"/>
        <end position="146"/>
    </location>
</feature>